<dbReference type="EMBL" id="CM037155">
    <property type="protein sequence ID" value="KAH7847568.1"/>
    <property type="molecule type" value="Genomic_DNA"/>
</dbReference>
<reference evidence="1 2" key="1">
    <citation type="journal article" date="2021" name="Hortic Res">
        <title>High-quality reference genome and annotation aids understanding of berry development for evergreen blueberry (Vaccinium darrowii).</title>
        <authorList>
            <person name="Yu J."/>
            <person name="Hulse-Kemp A.M."/>
            <person name="Babiker E."/>
            <person name="Staton M."/>
        </authorList>
    </citation>
    <scope>NUCLEOTIDE SEQUENCE [LARGE SCALE GENOMIC DNA]</scope>
    <source>
        <strain evidence="2">cv. NJ 8807/NJ 8810</strain>
        <tissue evidence="1">Young leaf</tissue>
    </source>
</reference>
<keyword evidence="2" id="KW-1185">Reference proteome</keyword>
<protein>
    <submittedName>
        <fullName evidence="1">Uncharacterized protein</fullName>
    </submittedName>
</protein>
<sequence>MGRGKVQLKRIEDKNSRQVSFSKRRSGLMKKASELSVLCDVDIGLFIFSGRGRLYEFCSGDSLKKILDHYQTTRKDAEAAGGSAQESQKLPMDHKNTWNGTNLLQMLQRYFEEQKVEQLEVTELTQLEHQLDAIQRQLDSILLQTRIRKSQLMMESVAALQGQNKQLEEENQFTEKEMDDMVNDPTVYDGGHRPNQPTEEEEDPVVGMEIYAWDNTNHCITTMMSMPSPGPLL</sequence>
<comment type="caution">
    <text evidence="1">The sequence shown here is derived from an EMBL/GenBank/DDBJ whole genome shotgun (WGS) entry which is preliminary data.</text>
</comment>
<dbReference type="Proteomes" id="UP000828048">
    <property type="component" value="Chromosome 5"/>
</dbReference>
<organism evidence="1 2">
    <name type="scientific">Vaccinium darrowii</name>
    <dbReference type="NCBI Taxonomy" id="229202"/>
    <lineage>
        <taxon>Eukaryota</taxon>
        <taxon>Viridiplantae</taxon>
        <taxon>Streptophyta</taxon>
        <taxon>Embryophyta</taxon>
        <taxon>Tracheophyta</taxon>
        <taxon>Spermatophyta</taxon>
        <taxon>Magnoliopsida</taxon>
        <taxon>eudicotyledons</taxon>
        <taxon>Gunneridae</taxon>
        <taxon>Pentapetalae</taxon>
        <taxon>asterids</taxon>
        <taxon>Ericales</taxon>
        <taxon>Ericaceae</taxon>
        <taxon>Vaccinioideae</taxon>
        <taxon>Vaccinieae</taxon>
        <taxon>Vaccinium</taxon>
    </lineage>
</organism>
<accession>A0ACB7Y254</accession>
<gene>
    <name evidence="1" type="ORF">Vadar_027672</name>
</gene>
<proteinExistence type="predicted"/>
<evidence type="ECO:0000313" key="1">
    <source>
        <dbReference type="EMBL" id="KAH7847568.1"/>
    </source>
</evidence>
<evidence type="ECO:0000313" key="2">
    <source>
        <dbReference type="Proteomes" id="UP000828048"/>
    </source>
</evidence>
<name>A0ACB7Y254_9ERIC</name>